<dbReference type="EMBL" id="HG718861">
    <property type="protein sequence ID" value="CDJ56283.1"/>
    <property type="molecule type" value="Genomic_DNA"/>
</dbReference>
<dbReference type="RefSeq" id="XP_013332933.1">
    <property type="nucleotide sequence ID" value="XM_013477479.1"/>
</dbReference>
<feature type="signal peptide" evidence="3">
    <location>
        <begin position="1"/>
        <end position="26"/>
    </location>
</feature>
<sequence>MANRLRWVASAVIGVVTLLSPQRAETGWHERLSRDVDHGELRAGLPTVASFPIYHHGSPPVKLDDTITYPGSNWFEQQEALSSFQNSLEPPQSGPPGGSLISLAKLLQSSSSQLRSALLRQFCHSVARLRTRFVGLNSSMQKTENILNNKRNSGSDETESQAATERHISALASKLTGVLGAAEGSGDSGKALTKFLLLPFVRLVHDAEGLMFNIAMEGKVGLMITALNQLAPPIVRGLSYLEAPQSQGAAGVLEPARENCLKRAKELDKALLAAQFDPNGVLRAYPRDFNKYELQREQQLISLEAGPSQQQYIPPVFETGGMPASTEKGKLGRRVKIISIVLACLLFFTVFIATAQPPHPMPIGRSYSRQNAGPHVSDGEEQAQHNRYGPTASHEHINFCGPSPPNAFEVGKRPVSYVCSLAGAYLLGTISSGRLS</sequence>
<feature type="chain" id="PRO_5004673119" evidence="3">
    <location>
        <begin position="27"/>
        <end position="436"/>
    </location>
</feature>
<organism evidence="4 5">
    <name type="scientific">Eimeria maxima</name>
    <name type="common">Coccidian parasite</name>
    <dbReference type="NCBI Taxonomy" id="5804"/>
    <lineage>
        <taxon>Eukaryota</taxon>
        <taxon>Sar</taxon>
        <taxon>Alveolata</taxon>
        <taxon>Apicomplexa</taxon>
        <taxon>Conoidasida</taxon>
        <taxon>Coccidia</taxon>
        <taxon>Eucoccidiorida</taxon>
        <taxon>Eimeriorina</taxon>
        <taxon>Eimeriidae</taxon>
        <taxon>Eimeria</taxon>
    </lineage>
</organism>
<evidence type="ECO:0000256" key="3">
    <source>
        <dbReference type="SAM" id="SignalP"/>
    </source>
</evidence>
<dbReference type="GeneID" id="25335613"/>
<evidence type="ECO:0000313" key="4">
    <source>
        <dbReference type="EMBL" id="CDJ56283.1"/>
    </source>
</evidence>
<reference evidence="4" key="2">
    <citation type="submission" date="2013-10" db="EMBL/GenBank/DDBJ databases">
        <authorList>
            <person name="Aslett M."/>
        </authorList>
    </citation>
    <scope>NUCLEOTIDE SEQUENCE [LARGE SCALE GENOMIC DNA]</scope>
    <source>
        <strain evidence="4">Weybridge</strain>
    </source>
</reference>
<keyword evidence="5" id="KW-1185">Reference proteome</keyword>
<evidence type="ECO:0000313" key="5">
    <source>
        <dbReference type="Proteomes" id="UP000030763"/>
    </source>
</evidence>
<feature type="transmembrane region" description="Helical" evidence="2">
    <location>
        <begin position="337"/>
        <end position="355"/>
    </location>
</feature>
<reference evidence="4" key="1">
    <citation type="submission" date="2013-10" db="EMBL/GenBank/DDBJ databases">
        <title>Genomic analysis of the causative agents of coccidiosis in chickens.</title>
        <authorList>
            <person name="Reid A.J."/>
            <person name="Blake D."/>
            <person name="Billington K."/>
            <person name="Browne H."/>
            <person name="Dunn M."/>
            <person name="Hung S."/>
            <person name="Kawahara F."/>
            <person name="Miranda-Saavedra D."/>
            <person name="Mourier T."/>
            <person name="Nagra H."/>
            <person name="Otto T.D."/>
            <person name="Rawlings N."/>
            <person name="Sanchez A."/>
            <person name="Sanders M."/>
            <person name="Subramaniam C."/>
            <person name="Tay Y."/>
            <person name="Dear P."/>
            <person name="Doerig C."/>
            <person name="Gruber A."/>
            <person name="Parkinson J."/>
            <person name="Shirley M."/>
            <person name="Wan K.L."/>
            <person name="Berriman M."/>
            <person name="Tomley F."/>
            <person name="Pain A."/>
        </authorList>
    </citation>
    <scope>NUCLEOTIDE SEQUENCE [LARGE SCALE GENOMIC DNA]</scope>
    <source>
        <strain evidence="4">Weybridge</strain>
    </source>
</reference>
<keyword evidence="2" id="KW-0812">Transmembrane</keyword>
<accession>U6LZK1</accession>
<dbReference type="VEuPathDB" id="ToxoDB:EMWEY_00016270"/>
<dbReference type="OMA" id="SYLEAPQ"/>
<evidence type="ECO:0000256" key="2">
    <source>
        <dbReference type="SAM" id="Phobius"/>
    </source>
</evidence>
<dbReference type="AlphaFoldDB" id="U6LZK1"/>
<evidence type="ECO:0000256" key="1">
    <source>
        <dbReference type="SAM" id="MobiDB-lite"/>
    </source>
</evidence>
<gene>
    <name evidence="4" type="ORF">EMWEY_00016270</name>
</gene>
<keyword evidence="2" id="KW-1133">Transmembrane helix</keyword>
<protein>
    <submittedName>
        <fullName evidence="4">Uncharacterized protein</fullName>
    </submittedName>
</protein>
<proteinExistence type="predicted"/>
<name>U6LZK1_EIMMA</name>
<keyword evidence="2" id="KW-0472">Membrane</keyword>
<keyword evidence="3" id="KW-0732">Signal</keyword>
<feature type="region of interest" description="Disordered" evidence="1">
    <location>
        <begin position="364"/>
        <end position="396"/>
    </location>
</feature>
<dbReference type="OrthoDB" id="348040at2759"/>
<dbReference type="Proteomes" id="UP000030763">
    <property type="component" value="Unassembled WGS sequence"/>
</dbReference>